<dbReference type="EMBL" id="MVBN01000003">
    <property type="protein sequence ID" value="OOK77584.1"/>
    <property type="molecule type" value="Genomic_DNA"/>
</dbReference>
<dbReference type="STRING" id="1768.B1T50_27695"/>
<evidence type="ECO:0000313" key="2">
    <source>
        <dbReference type="Proteomes" id="UP000188532"/>
    </source>
</evidence>
<proteinExistence type="predicted"/>
<dbReference type="AlphaFoldDB" id="A0A1V3XEE6"/>
<sequence length="71" mass="7987">MGNNRFSTKPADVDVVWRLGRLGEPVLARRGRCRHQWPPRRCARRGKVEELLATMAGERDGIPEGHGVLTP</sequence>
<protein>
    <submittedName>
        <fullName evidence="1">Uncharacterized protein</fullName>
    </submittedName>
</protein>
<dbReference type="Proteomes" id="UP000188532">
    <property type="component" value="Unassembled WGS sequence"/>
</dbReference>
<reference evidence="1 2" key="1">
    <citation type="submission" date="2017-02" db="EMBL/GenBank/DDBJ databases">
        <title>Complete genome sequences of Mycobacterium kansasii strains isolated from rhesus macaques.</title>
        <authorList>
            <person name="Panda A."/>
            <person name="Nagaraj S."/>
            <person name="Zhao X."/>
            <person name="Tettelin H."/>
            <person name="Detolla L.J."/>
        </authorList>
    </citation>
    <scope>NUCLEOTIDE SEQUENCE [LARGE SCALE GENOMIC DNA]</scope>
    <source>
        <strain evidence="1 2">11-3469</strain>
    </source>
</reference>
<gene>
    <name evidence="1" type="ORF">BZL29_3221</name>
</gene>
<comment type="caution">
    <text evidence="1">The sequence shown here is derived from an EMBL/GenBank/DDBJ whole genome shotgun (WGS) entry which is preliminary data.</text>
</comment>
<name>A0A1V3XEE6_MYCKA</name>
<organism evidence="1 2">
    <name type="scientific">Mycobacterium kansasii</name>
    <dbReference type="NCBI Taxonomy" id="1768"/>
    <lineage>
        <taxon>Bacteria</taxon>
        <taxon>Bacillati</taxon>
        <taxon>Actinomycetota</taxon>
        <taxon>Actinomycetes</taxon>
        <taxon>Mycobacteriales</taxon>
        <taxon>Mycobacteriaceae</taxon>
        <taxon>Mycobacterium</taxon>
    </lineage>
</organism>
<accession>A0A1V3XEE6</accession>
<evidence type="ECO:0000313" key="1">
    <source>
        <dbReference type="EMBL" id="OOK77584.1"/>
    </source>
</evidence>